<gene>
    <name evidence="2" type="ORF">AVEN_194005_1</name>
</gene>
<feature type="compositionally biased region" description="Basic and acidic residues" evidence="1">
    <location>
        <begin position="139"/>
        <end position="157"/>
    </location>
</feature>
<dbReference type="Proteomes" id="UP000499080">
    <property type="component" value="Unassembled WGS sequence"/>
</dbReference>
<keyword evidence="3" id="KW-1185">Reference proteome</keyword>
<sequence>MSNENFKNIPGNGDVCFLQSDLRRSVDSVDGGLDALQELRRPQKKQVFLTSEDRTEKDKYKTASVLLTSDVKIPHHFFWVAEVPRPSEVPSADPESSQIALQKAKNIAISVKLEKNGDLAPNGRRLSKVPFTMASRALMSHEGKDSNQEVVTREGKVTRDVEQASRIC</sequence>
<comment type="caution">
    <text evidence="2">The sequence shown here is derived from an EMBL/GenBank/DDBJ whole genome shotgun (WGS) entry which is preliminary data.</text>
</comment>
<evidence type="ECO:0000313" key="3">
    <source>
        <dbReference type="Proteomes" id="UP000499080"/>
    </source>
</evidence>
<organism evidence="2 3">
    <name type="scientific">Araneus ventricosus</name>
    <name type="common">Orbweaver spider</name>
    <name type="synonym">Epeira ventricosa</name>
    <dbReference type="NCBI Taxonomy" id="182803"/>
    <lineage>
        <taxon>Eukaryota</taxon>
        <taxon>Metazoa</taxon>
        <taxon>Ecdysozoa</taxon>
        <taxon>Arthropoda</taxon>
        <taxon>Chelicerata</taxon>
        <taxon>Arachnida</taxon>
        <taxon>Araneae</taxon>
        <taxon>Araneomorphae</taxon>
        <taxon>Entelegynae</taxon>
        <taxon>Araneoidea</taxon>
        <taxon>Araneidae</taxon>
        <taxon>Araneus</taxon>
    </lineage>
</organism>
<dbReference type="EMBL" id="BGPR01005585">
    <property type="protein sequence ID" value="GBN11509.1"/>
    <property type="molecule type" value="Genomic_DNA"/>
</dbReference>
<dbReference type="AlphaFoldDB" id="A0A4Y2LAU0"/>
<protein>
    <submittedName>
        <fullName evidence="2">Uncharacterized protein</fullName>
    </submittedName>
</protein>
<feature type="region of interest" description="Disordered" evidence="1">
    <location>
        <begin position="138"/>
        <end position="157"/>
    </location>
</feature>
<reference evidence="2 3" key="1">
    <citation type="journal article" date="2019" name="Sci. Rep.">
        <title>Orb-weaving spider Araneus ventricosus genome elucidates the spidroin gene catalogue.</title>
        <authorList>
            <person name="Kono N."/>
            <person name="Nakamura H."/>
            <person name="Ohtoshi R."/>
            <person name="Moran D.A.P."/>
            <person name="Shinohara A."/>
            <person name="Yoshida Y."/>
            <person name="Fujiwara M."/>
            <person name="Mori M."/>
            <person name="Tomita M."/>
            <person name="Arakawa K."/>
        </authorList>
    </citation>
    <scope>NUCLEOTIDE SEQUENCE [LARGE SCALE GENOMIC DNA]</scope>
</reference>
<accession>A0A4Y2LAU0</accession>
<evidence type="ECO:0000313" key="2">
    <source>
        <dbReference type="EMBL" id="GBN11509.1"/>
    </source>
</evidence>
<name>A0A4Y2LAU0_ARAVE</name>
<proteinExistence type="predicted"/>
<evidence type="ECO:0000256" key="1">
    <source>
        <dbReference type="SAM" id="MobiDB-lite"/>
    </source>
</evidence>